<evidence type="ECO:0000256" key="5">
    <source>
        <dbReference type="ARBA" id="ARBA00023295"/>
    </source>
</evidence>
<evidence type="ECO:0000256" key="2">
    <source>
        <dbReference type="ARBA" id="ARBA00005336"/>
    </source>
</evidence>
<dbReference type="CAZy" id="GH3">
    <property type="family name" value="Glycoside Hydrolase Family 3"/>
</dbReference>
<keyword evidence="4 7" id="KW-0378">Hydrolase</keyword>
<dbReference type="GO" id="GO:0005975">
    <property type="term" value="P:carbohydrate metabolic process"/>
    <property type="evidence" value="ECO:0007669"/>
    <property type="project" value="InterPro"/>
</dbReference>
<comment type="similarity">
    <text evidence="2">Belongs to the glycosyl hydrolase 3 family.</text>
</comment>
<name>B3T0R8_9ZZZZ</name>
<dbReference type="SUPFAM" id="SSF51445">
    <property type="entry name" value="(Trans)glycosidases"/>
    <property type="match status" value="1"/>
</dbReference>
<feature type="domain" description="Glycoside hydrolase family 3 N-terminal" evidence="6">
    <location>
        <begin position="20"/>
        <end position="309"/>
    </location>
</feature>
<dbReference type="InterPro" id="IPR001764">
    <property type="entry name" value="Glyco_hydro_3_N"/>
</dbReference>
<proteinExistence type="inferred from homology"/>
<dbReference type="InterPro" id="IPR050226">
    <property type="entry name" value="NagZ_Beta-hexosaminidase"/>
</dbReference>
<dbReference type="AlphaFoldDB" id="B3T0R8"/>
<dbReference type="GO" id="GO:0009254">
    <property type="term" value="P:peptidoglycan turnover"/>
    <property type="evidence" value="ECO:0007669"/>
    <property type="project" value="TreeGrafter"/>
</dbReference>
<evidence type="ECO:0000256" key="3">
    <source>
        <dbReference type="ARBA" id="ARBA00012663"/>
    </source>
</evidence>
<comment type="catalytic activity">
    <reaction evidence="1">
        <text>Hydrolysis of terminal non-reducing N-acetyl-D-hexosamine residues in N-acetyl-beta-D-hexosaminides.</text>
        <dbReference type="EC" id="3.2.1.52"/>
    </reaction>
</comment>
<dbReference type="PANTHER" id="PTHR30480">
    <property type="entry name" value="BETA-HEXOSAMINIDASE-RELATED"/>
    <property type="match status" value="1"/>
</dbReference>
<organism evidence="7">
    <name type="scientific">uncultured marine microorganism HF4000_006O13</name>
    <dbReference type="NCBI Taxonomy" id="455509"/>
    <lineage>
        <taxon>unclassified sequences</taxon>
        <taxon>environmental samples</taxon>
    </lineage>
</organism>
<evidence type="ECO:0000256" key="1">
    <source>
        <dbReference type="ARBA" id="ARBA00001231"/>
    </source>
</evidence>
<dbReference type="Pfam" id="PF00933">
    <property type="entry name" value="Glyco_hydro_3"/>
    <property type="match status" value="1"/>
</dbReference>
<dbReference type="GO" id="GO:0004563">
    <property type="term" value="F:beta-N-acetylhexosaminidase activity"/>
    <property type="evidence" value="ECO:0007669"/>
    <property type="project" value="UniProtKB-EC"/>
</dbReference>
<sequence>MPLGPIFVSVEGKTLTPGDQKILSHNLVGGVVLFSRNYENKGQLKLLIKSIKSLKAPDLLVAVDQEGGRVQRFISGFYPIPSMRSLGNLYDQSCENGMQATCIAAEILGLELLEVGVDFSFAPVLDIDHGVSEVIGSRSFHSDPKVVDCLGEQFYEGLQKAGMNCVAKHFPGHGGVREDSHQKTPVDNREMKAIIEDLQPYKTLIKRGLSGIMTAHVRYPLVDDQIATFSRYWLRKCLQKELHFNGIIFSDDLMMKGTDFITSTPKKALLSFAAGCDFVLICNSPETVNQCLSELHYAKDKFANLERKIQYLIPFHQEQRQAKYLQEIKTKLNRLLGSLK</sequence>
<evidence type="ECO:0000313" key="7">
    <source>
        <dbReference type="EMBL" id="ABZ06177.1"/>
    </source>
</evidence>
<dbReference type="Gene3D" id="3.20.20.300">
    <property type="entry name" value="Glycoside hydrolase, family 3, N-terminal domain"/>
    <property type="match status" value="1"/>
</dbReference>
<reference evidence="7" key="1">
    <citation type="journal article" date="2008" name="ISME J.">
        <title>Genomic patterns of recombination, clonal divergence and environment in marine microbial populations.</title>
        <authorList>
            <person name="Konstantinidis K.T."/>
            <person name="Delong E.F."/>
        </authorList>
    </citation>
    <scope>NUCLEOTIDE SEQUENCE</scope>
</reference>
<dbReference type="PANTHER" id="PTHR30480:SF13">
    <property type="entry name" value="BETA-HEXOSAMINIDASE"/>
    <property type="match status" value="1"/>
</dbReference>
<evidence type="ECO:0000259" key="6">
    <source>
        <dbReference type="Pfam" id="PF00933"/>
    </source>
</evidence>
<dbReference type="InterPro" id="IPR036962">
    <property type="entry name" value="Glyco_hydro_3_N_sf"/>
</dbReference>
<keyword evidence="5" id="KW-0326">Glycosidase</keyword>
<evidence type="ECO:0000256" key="4">
    <source>
        <dbReference type="ARBA" id="ARBA00022801"/>
    </source>
</evidence>
<protein>
    <recommendedName>
        <fullName evidence="3">beta-N-acetylhexosaminidase</fullName>
        <ecNumber evidence="3">3.2.1.52</ecNumber>
    </recommendedName>
</protein>
<dbReference type="EC" id="3.2.1.52" evidence="3"/>
<gene>
    <name evidence="7" type="ORF">ALOHA_HF4000006O13ctg1g23</name>
</gene>
<dbReference type="NCBIfam" id="NF003740">
    <property type="entry name" value="PRK05337.1"/>
    <property type="match status" value="1"/>
</dbReference>
<dbReference type="EMBL" id="EU016568">
    <property type="protein sequence ID" value="ABZ06177.1"/>
    <property type="molecule type" value="Genomic_DNA"/>
</dbReference>
<dbReference type="InterPro" id="IPR017853">
    <property type="entry name" value="GH"/>
</dbReference>
<accession>B3T0R8</accession>